<dbReference type="GO" id="GO:0051087">
    <property type="term" value="F:protein-folding chaperone binding"/>
    <property type="evidence" value="ECO:0007669"/>
    <property type="project" value="TreeGrafter"/>
</dbReference>
<dbReference type="SUPFAM" id="SSF46565">
    <property type="entry name" value="Chaperone J-domain"/>
    <property type="match status" value="1"/>
</dbReference>
<dbReference type="Proteomes" id="UP000276133">
    <property type="component" value="Unassembled WGS sequence"/>
</dbReference>
<keyword evidence="3" id="KW-1185">Reference proteome</keyword>
<dbReference type="PANTHER" id="PTHR43948:SF10">
    <property type="entry name" value="MRJ, ISOFORM E"/>
    <property type="match status" value="1"/>
</dbReference>
<protein>
    <submittedName>
        <fullName evidence="2">DnaJ-like protein</fullName>
    </submittedName>
</protein>
<dbReference type="PANTHER" id="PTHR43948">
    <property type="entry name" value="DNAJ HOMOLOG SUBFAMILY B"/>
    <property type="match status" value="1"/>
</dbReference>
<dbReference type="STRING" id="10195.A0A3M7RTC2"/>
<dbReference type="GO" id="GO:0005737">
    <property type="term" value="C:cytoplasm"/>
    <property type="evidence" value="ECO:0007669"/>
    <property type="project" value="TreeGrafter"/>
</dbReference>
<dbReference type="PROSITE" id="PS50076">
    <property type="entry name" value="DNAJ_2"/>
    <property type="match status" value="1"/>
</dbReference>
<feature type="non-terminal residue" evidence="2">
    <location>
        <position position="224"/>
    </location>
</feature>
<dbReference type="CDD" id="cd06257">
    <property type="entry name" value="DnaJ"/>
    <property type="match status" value="1"/>
</dbReference>
<dbReference type="SMART" id="SM00271">
    <property type="entry name" value="DnaJ"/>
    <property type="match status" value="1"/>
</dbReference>
<evidence type="ECO:0000259" key="1">
    <source>
        <dbReference type="PROSITE" id="PS50076"/>
    </source>
</evidence>
<dbReference type="GO" id="GO:0051082">
    <property type="term" value="F:unfolded protein binding"/>
    <property type="evidence" value="ECO:0007669"/>
    <property type="project" value="TreeGrafter"/>
</dbReference>
<proteinExistence type="predicted"/>
<organism evidence="2 3">
    <name type="scientific">Brachionus plicatilis</name>
    <name type="common">Marine rotifer</name>
    <name type="synonym">Brachionus muelleri</name>
    <dbReference type="NCBI Taxonomy" id="10195"/>
    <lineage>
        <taxon>Eukaryota</taxon>
        <taxon>Metazoa</taxon>
        <taxon>Spiralia</taxon>
        <taxon>Gnathifera</taxon>
        <taxon>Rotifera</taxon>
        <taxon>Eurotatoria</taxon>
        <taxon>Monogononta</taxon>
        <taxon>Pseudotrocha</taxon>
        <taxon>Ploima</taxon>
        <taxon>Brachionidae</taxon>
        <taxon>Brachionus</taxon>
    </lineage>
</organism>
<dbReference type="AlphaFoldDB" id="A0A3M7RTC2"/>
<gene>
    <name evidence="2" type="ORF">BpHYR1_000761</name>
</gene>
<sequence length="224" mass="26776">MIPFIYHKLSAEELFFQRGALKLPEMVPKETLIKSSASIHQNEFPRQLKAYLSALITNFFLGCRSKYIWWTMTGTKSYYEILELDSSASESDIKKAYRRLALRWHPDKNQNNPKEAEMRFKEISEAYEVLSDSKCFKCDIPDYDYSNNYQDYFEWLEQEKKRTARPHFSQTKPASFTVPNQRKYKHEFRPKKAHYGTFSVQQVQQLVDSFVDDPKWWVHFTRPP</sequence>
<evidence type="ECO:0000313" key="2">
    <source>
        <dbReference type="EMBL" id="RNA26801.1"/>
    </source>
</evidence>
<dbReference type="EMBL" id="REGN01002671">
    <property type="protein sequence ID" value="RNA26801.1"/>
    <property type="molecule type" value="Genomic_DNA"/>
</dbReference>
<evidence type="ECO:0000313" key="3">
    <source>
        <dbReference type="Proteomes" id="UP000276133"/>
    </source>
</evidence>
<dbReference type="GO" id="GO:0044183">
    <property type="term" value="F:protein folding chaperone"/>
    <property type="evidence" value="ECO:0007669"/>
    <property type="project" value="TreeGrafter"/>
</dbReference>
<accession>A0A3M7RTC2</accession>
<comment type="caution">
    <text evidence="2">The sequence shown here is derived from an EMBL/GenBank/DDBJ whole genome shotgun (WGS) entry which is preliminary data.</text>
</comment>
<reference evidence="2 3" key="1">
    <citation type="journal article" date="2018" name="Sci. Rep.">
        <title>Genomic signatures of local adaptation to the degree of environmental predictability in rotifers.</title>
        <authorList>
            <person name="Franch-Gras L."/>
            <person name="Hahn C."/>
            <person name="Garcia-Roger E.M."/>
            <person name="Carmona M.J."/>
            <person name="Serra M."/>
            <person name="Gomez A."/>
        </authorList>
    </citation>
    <scope>NUCLEOTIDE SEQUENCE [LARGE SCALE GENOMIC DNA]</scope>
    <source>
        <strain evidence="2">HYR1</strain>
    </source>
</reference>
<dbReference type="Gene3D" id="1.10.287.110">
    <property type="entry name" value="DnaJ domain"/>
    <property type="match status" value="1"/>
</dbReference>
<dbReference type="PRINTS" id="PR00625">
    <property type="entry name" value="JDOMAIN"/>
</dbReference>
<name>A0A3M7RTC2_BRAPC</name>
<dbReference type="InterPro" id="IPR036869">
    <property type="entry name" value="J_dom_sf"/>
</dbReference>
<dbReference type="InterPro" id="IPR001623">
    <property type="entry name" value="DnaJ_domain"/>
</dbReference>
<dbReference type="OrthoDB" id="10250354at2759"/>
<dbReference type="Pfam" id="PF00226">
    <property type="entry name" value="DnaJ"/>
    <property type="match status" value="1"/>
</dbReference>
<feature type="domain" description="J" evidence="1">
    <location>
        <begin position="77"/>
        <end position="147"/>
    </location>
</feature>